<dbReference type="GO" id="GO:0005221">
    <property type="term" value="F:intracellularly cyclic nucleotide-activated monoatomic cation channel activity"/>
    <property type="evidence" value="ECO:0007669"/>
    <property type="project" value="InterPro"/>
</dbReference>
<dbReference type="FunFam" id="1.10.287.630:FF:000001">
    <property type="entry name" value="Cyclic nucleotide-gated channel alpha 3"/>
    <property type="match status" value="1"/>
</dbReference>
<evidence type="ECO:0000256" key="8">
    <source>
        <dbReference type="ARBA" id="ARBA00023303"/>
    </source>
</evidence>
<keyword evidence="5" id="KW-0406">Ion transport</keyword>
<dbReference type="GO" id="GO:0044877">
    <property type="term" value="F:protein-containing complex binding"/>
    <property type="evidence" value="ECO:0007669"/>
    <property type="project" value="TreeGrafter"/>
</dbReference>
<sequence>MADSLKIPDRIQTAIDIGVGRGQSQPVPRVSIQDSASEYESDAEIFLKQITAPPSARNSDVSELVEPEPRPSTARTPSPTHLQLGLRQDSEARGDVQKQVSHLVKAFRARSLQARTQVVQPRHPSGHHKSAVARPLTPEILAAGREEEFPTRKRNVSGSSVLSGAFLVNDSPVTIPLGQFNLPLPEFFIHNIPRPTIMDHHSYFYLSWLTLLTSAFVYNAGSIPFRAAFCDHNGPYQPMWLAFDYISDLLYVIDVLVWRASVTTPTHGIEISTNPYYFRILRTFSYRMYIIHVNACCYFYYSYLHDFDADDDFVLNNVNPKCQGAKPAPRCNFPGTYNEYIFCLFFSVSMITIIGNLNFPGTVPAILYSALLWFVGVFIFATLVGQIRDVLKAKTRQEDEFFELMDAISEHMKTLKIPKELQEKVRSWLLFNWEQQKTTDEREILDCLPARLRTDLAMEVHYSTIHKVHFFRNLEKQAVEELLLRLRPCVFLPGDYICRKGEIGKEMYIVKSGILEVILPDGRAAVTLGAGSVFGEISLMAEAGGNRRIADVRAKGFSNLYILTKADLAAVLADYPEQLDALKTKAYDMLNKDRQPTSDRQTPADVVPPVVVLYNVYHLSTSLSRFNINNNFMKLVFQIIHDRSRTPDMIRIALRVLNRGRKPRVGSAGVKLAEDTEMVDLPAGVSARSVRPEAALPPKNPLSFPTIYITKTSPGVPFSPQRPPSDPAHVHTPTPPAALPLSARSRRLRSRSRSPANEPPPGDGSSDSSSEDEAKRWLRPTSKAIRRRNSSKTSLNLPPAVVENNQGPTTSLSNQILKDESVEGSTLGLPSVGPPKAAEQGHESLMTMRGGVWKKAANQLDEQLTIFYSPNLRYLKETKFGRPRRVSPLSTPRTPSTSREMHDSGPNTREMPKSARRWNSGVFKLGDVPDVVVGDAAPHLSSDMELFTVSEPEGNRDLTSIHITASEYESNL</sequence>
<accession>A0A1D1UU28</accession>
<keyword evidence="8" id="KW-0407">Ion channel</keyword>
<feature type="transmembrane region" description="Helical" evidence="10">
    <location>
        <begin position="340"/>
        <end position="359"/>
    </location>
</feature>
<keyword evidence="7" id="KW-1071">Ligand-gated ion channel</keyword>
<evidence type="ECO:0000256" key="4">
    <source>
        <dbReference type="ARBA" id="ARBA00022989"/>
    </source>
</evidence>
<dbReference type="SUPFAM" id="SSF51206">
    <property type="entry name" value="cAMP-binding domain-like"/>
    <property type="match status" value="1"/>
</dbReference>
<feature type="domain" description="Cyclic nucleotide-binding" evidence="11">
    <location>
        <begin position="470"/>
        <end position="572"/>
    </location>
</feature>
<dbReference type="AlphaFoldDB" id="A0A1D1UU28"/>
<dbReference type="Gene3D" id="2.60.120.10">
    <property type="entry name" value="Jelly Rolls"/>
    <property type="match status" value="1"/>
</dbReference>
<dbReference type="Pfam" id="PF00027">
    <property type="entry name" value="cNMP_binding"/>
    <property type="match status" value="1"/>
</dbReference>
<evidence type="ECO:0000256" key="6">
    <source>
        <dbReference type="ARBA" id="ARBA00023136"/>
    </source>
</evidence>
<protein>
    <recommendedName>
        <fullName evidence="11">Cyclic nucleotide-binding domain-containing protein</fullName>
    </recommendedName>
</protein>
<gene>
    <name evidence="12" type="primary">RvY_04169-1</name>
    <name evidence="12" type="synonym">RvY_04169.1</name>
    <name evidence="12" type="ORF">RvY_04169</name>
</gene>
<dbReference type="SMART" id="SM00100">
    <property type="entry name" value="cNMP"/>
    <property type="match status" value="1"/>
</dbReference>
<dbReference type="Gene3D" id="1.10.287.630">
    <property type="entry name" value="Helix hairpin bin"/>
    <property type="match status" value="1"/>
</dbReference>
<dbReference type="Proteomes" id="UP000186922">
    <property type="component" value="Unassembled WGS sequence"/>
</dbReference>
<dbReference type="InterPro" id="IPR018490">
    <property type="entry name" value="cNMP-bd_dom_sf"/>
</dbReference>
<reference evidence="12 13" key="1">
    <citation type="journal article" date="2016" name="Nat. Commun.">
        <title>Extremotolerant tardigrade genome and improved radiotolerance of human cultured cells by tardigrade-unique protein.</title>
        <authorList>
            <person name="Hashimoto T."/>
            <person name="Horikawa D.D."/>
            <person name="Saito Y."/>
            <person name="Kuwahara H."/>
            <person name="Kozuka-Hata H."/>
            <person name="Shin-I T."/>
            <person name="Minakuchi Y."/>
            <person name="Ohishi K."/>
            <person name="Motoyama A."/>
            <person name="Aizu T."/>
            <person name="Enomoto A."/>
            <person name="Kondo K."/>
            <person name="Tanaka S."/>
            <person name="Hara Y."/>
            <person name="Koshikawa S."/>
            <person name="Sagara H."/>
            <person name="Miura T."/>
            <person name="Yokobori S."/>
            <person name="Miyagawa K."/>
            <person name="Suzuki Y."/>
            <person name="Kubo T."/>
            <person name="Oyama M."/>
            <person name="Kohara Y."/>
            <person name="Fujiyama A."/>
            <person name="Arakawa K."/>
            <person name="Katayama T."/>
            <person name="Toyoda A."/>
            <person name="Kunieda T."/>
        </authorList>
    </citation>
    <scope>NUCLEOTIDE SEQUENCE [LARGE SCALE GENOMIC DNA]</scope>
    <source>
        <strain evidence="12 13">YOKOZUNA-1</strain>
    </source>
</reference>
<dbReference type="GO" id="GO:0016020">
    <property type="term" value="C:membrane"/>
    <property type="evidence" value="ECO:0007669"/>
    <property type="project" value="UniProtKB-SubCell"/>
</dbReference>
<evidence type="ECO:0000256" key="2">
    <source>
        <dbReference type="ARBA" id="ARBA00022448"/>
    </source>
</evidence>
<keyword evidence="6 10" id="KW-0472">Membrane</keyword>
<comment type="subcellular location">
    <subcellularLocation>
        <location evidence="1">Membrane</location>
        <topology evidence="1">Multi-pass membrane protein</topology>
    </subcellularLocation>
</comment>
<feature type="transmembrane region" description="Helical" evidence="10">
    <location>
        <begin position="203"/>
        <end position="220"/>
    </location>
</feature>
<dbReference type="InterPro" id="IPR018488">
    <property type="entry name" value="cNMP-bd_CS"/>
</dbReference>
<feature type="region of interest" description="Disordered" evidence="9">
    <location>
        <begin position="883"/>
        <end position="914"/>
    </location>
</feature>
<dbReference type="InterPro" id="IPR014710">
    <property type="entry name" value="RmlC-like_jellyroll"/>
</dbReference>
<comment type="caution">
    <text evidence="12">The sequence shown here is derived from an EMBL/GenBank/DDBJ whole genome shotgun (WGS) entry which is preliminary data.</text>
</comment>
<dbReference type="PROSITE" id="PS50042">
    <property type="entry name" value="CNMP_BINDING_3"/>
    <property type="match status" value="1"/>
</dbReference>
<dbReference type="SUPFAM" id="SSF81324">
    <property type="entry name" value="Voltage-gated potassium channels"/>
    <property type="match status" value="1"/>
</dbReference>
<feature type="region of interest" description="Disordered" evidence="9">
    <location>
        <begin position="48"/>
        <end position="81"/>
    </location>
</feature>
<evidence type="ECO:0000256" key="9">
    <source>
        <dbReference type="SAM" id="MobiDB-lite"/>
    </source>
</evidence>
<evidence type="ECO:0000256" key="3">
    <source>
        <dbReference type="ARBA" id="ARBA00022692"/>
    </source>
</evidence>
<keyword evidence="13" id="KW-1185">Reference proteome</keyword>
<evidence type="ECO:0000313" key="12">
    <source>
        <dbReference type="EMBL" id="GAU92020.1"/>
    </source>
</evidence>
<evidence type="ECO:0000256" key="10">
    <source>
        <dbReference type="SAM" id="Phobius"/>
    </source>
</evidence>
<dbReference type="InterPro" id="IPR050866">
    <property type="entry name" value="CNG_cation_channel"/>
</dbReference>
<evidence type="ECO:0000259" key="11">
    <source>
        <dbReference type="PROSITE" id="PS50042"/>
    </source>
</evidence>
<dbReference type="FunFam" id="2.60.120.10:FF:000020">
    <property type="entry name" value="Cyclic nucleotide-gated channel beta 3"/>
    <property type="match status" value="1"/>
</dbReference>
<dbReference type="EMBL" id="BDGG01000002">
    <property type="protein sequence ID" value="GAU92020.1"/>
    <property type="molecule type" value="Genomic_DNA"/>
</dbReference>
<keyword evidence="3 10" id="KW-0812">Transmembrane</keyword>
<feature type="region of interest" description="Disordered" evidence="9">
    <location>
        <begin position="713"/>
        <end position="812"/>
    </location>
</feature>
<evidence type="ECO:0000256" key="5">
    <source>
        <dbReference type="ARBA" id="ARBA00023065"/>
    </source>
</evidence>
<organism evidence="12 13">
    <name type="scientific">Ramazzottius varieornatus</name>
    <name type="common">Water bear</name>
    <name type="synonym">Tardigrade</name>
    <dbReference type="NCBI Taxonomy" id="947166"/>
    <lineage>
        <taxon>Eukaryota</taxon>
        <taxon>Metazoa</taxon>
        <taxon>Ecdysozoa</taxon>
        <taxon>Tardigrada</taxon>
        <taxon>Eutardigrada</taxon>
        <taxon>Parachela</taxon>
        <taxon>Hypsibioidea</taxon>
        <taxon>Ramazzottiidae</taxon>
        <taxon>Ramazzottius</taxon>
    </lineage>
</organism>
<dbReference type="CDD" id="cd00038">
    <property type="entry name" value="CAP_ED"/>
    <property type="match status" value="1"/>
</dbReference>
<keyword evidence="2" id="KW-0813">Transport</keyword>
<feature type="compositionally biased region" description="Low complexity" evidence="9">
    <location>
        <begin position="886"/>
        <end position="898"/>
    </location>
</feature>
<dbReference type="PROSITE" id="PS00888">
    <property type="entry name" value="CNMP_BINDING_1"/>
    <property type="match status" value="1"/>
</dbReference>
<feature type="transmembrane region" description="Helical" evidence="10">
    <location>
        <begin position="240"/>
        <end position="258"/>
    </location>
</feature>
<evidence type="ECO:0000256" key="1">
    <source>
        <dbReference type="ARBA" id="ARBA00004141"/>
    </source>
</evidence>
<dbReference type="InterPro" id="IPR000595">
    <property type="entry name" value="cNMP-bd_dom"/>
</dbReference>
<keyword evidence="4 10" id="KW-1133">Transmembrane helix</keyword>
<name>A0A1D1UU28_RAMVA</name>
<feature type="transmembrane region" description="Helical" evidence="10">
    <location>
        <begin position="365"/>
        <end position="387"/>
    </location>
</feature>
<dbReference type="PANTHER" id="PTHR45638">
    <property type="entry name" value="CYCLIC NUCLEOTIDE-GATED CATION CHANNEL SUBUNIT A"/>
    <property type="match status" value="1"/>
</dbReference>
<evidence type="ECO:0000313" key="13">
    <source>
        <dbReference type="Proteomes" id="UP000186922"/>
    </source>
</evidence>
<dbReference type="STRING" id="947166.A0A1D1UU28"/>
<proteinExistence type="predicted"/>
<evidence type="ECO:0000256" key="7">
    <source>
        <dbReference type="ARBA" id="ARBA00023286"/>
    </source>
</evidence>
<dbReference type="OrthoDB" id="421226at2759"/>
<dbReference type="PANTHER" id="PTHR45638:SF1">
    <property type="entry name" value="CYCLIC NUCLEOTIDE-GATED ION CHANNEL SUBUNIT B, ISOFORM A"/>
    <property type="match status" value="1"/>
</dbReference>
<feature type="compositionally biased region" description="Polar residues" evidence="9">
    <location>
        <begin position="803"/>
        <end position="812"/>
    </location>
</feature>